<dbReference type="SUPFAM" id="SSF55753">
    <property type="entry name" value="Actin depolymerizing proteins"/>
    <property type="match status" value="2"/>
</dbReference>
<dbReference type="InterPro" id="IPR029006">
    <property type="entry name" value="ADF-H/Gelsolin-like_dom_sf"/>
</dbReference>
<comment type="subunit">
    <text evidence="7">Interacts with G-actin; ADP-actin form.</text>
</comment>
<keyword evidence="3" id="KW-0963">Cytoplasm</keyword>
<dbReference type="EMBL" id="JAEUBG010004367">
    <property type="protein sequence ID" value="KAH3681598.1"/>
    <property type="molecule type" value="Genomic_DNA"/>
</dbReference>
<keyword evidence="5" id="KW-0009">Actin-binding</keyword>
<dbReference type="PROSITE" id="PS51263">
    <property type="entry name" value="ADF_H"/>
    <property type="match status" value="2"/>
</dbReference>
<dbReference type="GO" id="GO:0005884">
    <property type="term" value="C:actin filament"/>
    <property type="evidence" value="ECO:0007669"/>
    <property type="project" value="TreeGrafter"/>
</dbReference>
<evidence type="ECO:0000256" key="8">
    <source>
        <dbReference type="SAM" id="MobiDB-lite"/>
    </source>
</evidence>
<dbReference type="SMART" id="SM00102">
    <property type="entry name" value="ADF"/>
    <property type="match status" value="2"/>
</dbReference>
<dbReference type="GO" id="GO:0005737">
    <property type="term" value="C:cytoplasm"/>
    <property type="evidence" value="ECO:0007669"/>
    <property type="project" value="TreeGrafter"/>
</dbReference>
<evidence type="ECO:0000256" key="4">
    <source>
        <dbReference type="ARBA" id="ARBA00022737"/>
    </source>
</evidence>
<dbReference type="GO" id="GO:0003785">
    <property type="term" value="F:actin monomer binding"/>
    <property type="evidence" value="ECO:0007669"/>
    <property type="project" value="TreeGrafter"/>
</dbReference>
<evidence type="ECO:0000256" key="3">
    <source>
        <dbReference type="ARBA" id="ARBA00022490"/>
    </source>
</evidence>
<feature type="region of interest" description="Disordered" evidence="8">
    <location>
        <begin position="299"/>
        <end position="330"/>
    </location>
</feature>
<dbReference type="CDD" id="cd11284">
    <property type="entry name" value="ADF_Twf-C_like"/>
    <property type="match status" value="1"/>
</dbReference>
<dbReference type="InterPro" id="IPR028458">
    <property type="entry name" value="Twinfilin"/>
</dbReference>
<evidence type="ECO:0000313" key="11">
    <source>
        <dbReference type="Proteomes" id="UP000774326"/>
    </source>
</evidence>
<dbReference type="Proteomes" id="UP000774326">
    <property type="component" value="Unassembled WGS sequence"/>
</dbReference>
<evidence type="ECO:0000256" key="7">
    <source>
        <dbReference type="ARBA" id="ARBA00038532"/>
    </source>
</evidence>
<keyword evidence="4" id="KW-0677">Repeat</keyword>
<feature type="domain" description="ADF-H" evidence="9">
    <location>
        <begin position="175"/>
        <end position="305"/>
    </location>
</feature>
<feature type="compositionally biased region" description="Acidic residues" evidence="8">
    <location>
        <begin position="299"/>
        <end position="309"/>
    </location>
</feature>
<dbReference type="GO" id="GO:0051015">
    <property type="term" value="F:actin filament binding"/>
    <property type="evidence" value="ECO:0007669"/>
    <property type="project" value="TreeGrafter"/>
</dbReference>
<gene>
    <name evidence="10" type="ORF">WICPIJ_007472</name>
</gene>
<comment type="subcellular location">
    <subcellularLocation>
        <location evidence="1">Cytoplasm</location>
        <location evidence="1">Cytoskeleton</location>
    </subcellularLocation>
</comment>
<dbReference type="AlphaFoldDB" id="A0A9P8PZY6"/>
<protein>
    <recommendedName>
        <fullName evidence="9">ADF-H domain-containing protein</fullName>
    </recommendedName>
</protein>
<dbReference type="GO" id="GO:0030042">
    <property type="term" value="P:actin filament depolymerization"/>
    <property type="evidence" value="ECO:0007669"/>
    <property type="project" value="TreeGrafter"/>
</dbReference>
<evidence type="ECO:0000256" key="5">
    <source>
        <dbReference type="ARBA" id="ARBA00023203"/>
    </source>
</evidence>
<dbReference type="OrthoDB" id="10006997at2759"/>
<dbReference type="CDD" id="cd11285">
    <property type="entry name" value="ADF_Twf-N_like"/>
    <property type="match status" value="1"/>
</dbReference>
<name>A0A9P8PZY6_WICPI</name>
<reference evidence="10" key="2">
    <citation type="submission" date="2021-01" db="EMBL/GenBank/DDBJ databases">
        <authorList>
            <person name="Schikora-Tamarit M.A."/>
        </authorList>
    </citation>
    <scope>NUCLEOTIDE SEQUENCE</scope>
    <source>
        <strain evidence="10">CBS2887</strain>
    </source>
</reference>
<feature type="domain" description="ADF-H" evidence="9">
    <location>
        <begin position="4"/>
        <end position="137"/>
    </location>
</feature>
<keyword evidence="11" id="KW-1185">Reference proteome</keyword>
<evidence type="ECO:0000256" key="2">
    <source>
        <dbReference type="ARBA" id="ARBA00009557"/>
    </source>
</evidence>
<accession>A0A9P8PZY6</accession>
<dbReference type="GO" id="GO:0051016">
    <property type="term" value="P:barbed-end actin filament capping"/>
    <property type="evidence" value="ECO:0007669"/>
    <property type="project" value="TreeGrafter"/>
</dbReference>
<evidence type="ECO:0000256" key="6">
    <source>
        <dbReference type="ARBA" id="ARBA00023212"/>
    </source>
</evidence>
<reference evidence="10" key="1">
    <citation type="journal article" date="2021" name="Open Biol.">
        <title>Shared evolutionary footprints suggest mitochondrial oxidative damage underlies multiple complex I losses in fungi.</title>
        <authorList>
            <person name="Schikora-Tamarit M.A."/>
            <person name="Marcet-Houben M."/>
            <person name="Nosek J."/>
            <person name="Gabaldon T."/>
        </authorList>
    </citation>
    <scope>NUCLEOTIDE SEQUENCE</scope>
    <source>
        <strain evidence="10">CBS2887</strain>
    </source>
</reference>
<dbReference type="InterPro" id="IPR002108">
    <property type="entry name" value="ADF-H"/>
</dbReference>
<dbReference type="PANTHER" id="PTHR13759:SF1">
    <property type="entry name" value="TWINFILIN"/>
    <property type="match status" value="1"/>
</dbReference>
<comment type="caution">
    <text evidence="10">The sequence shown here is derived from an EMBL/GenBank/DDBJ whole genome shotgun (WGS) entry which is preliminary data.</text>
</comment>
<keyword evidence="6" id="KW-0206">Cytoskeleton</keyword>
<organism evidence="10 11">
    <name type="scientific">Wickerhamomyces pijperi</name>
    <name type="common">Yeast</name>
    <name type="synonym">Pichia pijperi</name>
    <dbReference type="NCBI Taxonomy" id="599730"/>
    <lineage>
        <taxon>Eukaryota</taxon>
        <taxon>Fungi</taxon>
        <taxon>Dikarya</taxon>
        <taxon>Ascomycota</taxon>
        <taxon>Saccharomycotina</taxon>
        <taxon>Saccharomycetes</taxon>
        <taxon>Phaffomycetales</taxon>
        <taxon>Wickerhamomycetaceae</taxon>
        <taxon>Wickerhamomyces</taxon>
    </lineage>
</organism>
<dbReference type="Gene3D" id="3.40.20.10">
    <property type="entry name" value="Severin"/>
    <property type="match status" value="2"/>
</dbReference>
<evidence type="ECO:0000313" key="10">
    <source>
        <dbReference type="EMBL" id="KAH3681598.1"/>
    </source>
</evidence>
<dbReference type="PANTHER" id="PTHR13759">
    <property type="entry name" value="TWINFILIN"/>
    <property type="match status" value="1"/>
</dbReference>
<evidence type="ECO:0000256" key="1">
    <source>
        <dbReference type="ARBA" id="ARBA00004245"/>
    </source>
</evidence>
<sequence length="330" mass="36887">MSTQSGISPSTALLAAFKDYVNNKHSILLAHIENESIELTKIISGSPDLSQDFNQLRSELSESVAKYIIIKRETNAAANLYTFISYVPDYSPVKDKMLYASSKNTLIKSLGSEYFSDVIFINGLDEITYANYKATISGGDSAGSGLSNREVELQKIKDDEMKTLLQSSSVTAKRQLVTHQNDFSFKFKENTNFAIEELKLYSLNIDLKTEEIFLSNQQPLTTTRDLLTAISPDSPQFNILKYKGKVYFIYSCPSGSKVKERMIYASNKQGVINHFQKAHCVTFAKTFETGDAVELELSELEPPSQDEDSLSAGVNALKFNRPSRPGRRTK</sequence>
<proteinExistence type="inferred from homology"/>
<dbReference type="Pfam" id="PF00241">
    <property type="entry name" value="Cofilin_ADF"/>
    <property type="match status" value="2"/>
</dbReference>
<comment type="similarity">
    <text evidence="2">Belongs to the actin-binding proteins ADF family. Twinfilin subfamily.</text>
</comment>
<evidence type="ECO:0000259" key="9">
    <source>
        <dbReference type="PROSITE" id="PS51263"/>
    </source>
</evidence>